<dbReference type="NCBIfam" id="TIGR00231">
    <property type="entry name" value="small_GTP"/>
    <property type="match status" value="2"/>
</dbReference>
<evidence type="ECO:0000256" key="2">
    <source>
        <dbReference type="ARBA" id="ARBA00020953"/>
    </source>
</evidence>
<comment type="caution">
    <text evidence="8">Lacks conserved residue(s) required for the propagation of feature annotation.</text>
</comment>
<dbReference type="PANTHER" id="PTHR43834">
    <property type="entry name" value="GTPASE DER"/>
    <property type="match status" value="1"/>
</dbReference>
<organism evidence="12 13">
    <name type="scientific">Holospora curviuscula</name>
    <dbReference type="NCBI Taxonomy" id="1082868"/>
    <lineage>
        <taxon>Bacteria</taxon>
        <taxon>Pseudomonadati</taxon>
        <taxon>Pseudomonadota</taxon>
        <taxon>Alphaproteobacteria</taxon>
        <taxon>Holosporales</taxon>
        <taxon>Holosporaceae</taxon>
        <taxon>Holospora</taxon>
    </lineage>
</organism>
<comment type="similarity">
    <text evidence="1 8 9">Belongs to the TRAFAC class TrmE-Era-EngA-EngB-Septin-like GTPase superfamily. EngA (Der) GTPase family.</text>
</comment>
<dbReference type="CDD" id="cd01894">
    <property type="entry name" value="EngA1"/>
    <property type="match status" value="1"/>
</dbReference>
<dbReference type="GO" id="GO:0042254">
    <property type="term" value="P:ribosome biogenesis"/>
    <property type="evidence" value="ECO:0007669"/>
    <property type="project" value="UniProtKB-KW"/>
</dbReference>
<evidence type="ECO:0000313" key="12">
    <source>
        <dbReference type="EMBL" id="PPE03775.1"/>
    </source>
</evidence>
<dbReference type="InterPro" id="IPR006073">
    <property type="entry name" value="GTP-bd"/>
</dbReference>
<feature type="binding site" evidence="8">
    <location>
        <begin position="80"/>
        <end position="84"/>
    </location>
    <ligand>
        <name>GTP</name>
        <dbReference type="ChEBI" id="CHEBI:37565"/>
        <label>1</label>
    </ligand>
</feature>
<keyword evidence="5 8" id="KW-0547">Nucleotide-binding</keyword>
<dbReference type="RefSeq" id="WP_104206812.1">
    <property type="nucleotide sequence ID" value="NZ_PHHC01000082.1"/>
</dbReference>
<proteinExistence type="inferred from homology"/>
<dbReference type="HAMAP" id="MF_00195">
    <property type="entry name" value="GTPase_Der"/>
    <property type="match status" value="1"/>
</dbReference>
<evidence type="ECO:0000259" key="10">
    <source>
        <dbReference type="Pfam" id="PF01926"/>
    </source>
</evidence>
<feature type="binding site" evidence="8">
    <location>
        <begin position="33"/>
        <end position="40"/>
    </location>
    <ligand>
        <name>GTP</name>
        <dbReference type="ChEBI" id="CHEBI:37565"/>
        <label>1</label>
    </ligand>
</feature>
<evidence type="ECO:0000256" key="6">
    <source>
        <dbReference type="ARBA" id="ARBA00023134"/>
    </source>
</evidence>
<dbReference type="InterPro" id="IPR027417">
    <property type="entry name" value="P-loop_NTPase"/>
</dbReference>
<dbReference type="InterPro" id="IPR015946">
    <property type="entry name" value="KH_dom-like_a/b"/>
</dbReference>
<feature type="binding site" evidence="8">
    <location>
        <begin position="210"/>
        <end position="217"/>
    </location>
    <ligand>
        <name>GTP</name>
        <dbReference type="ChEBI" id="CHEBI:37565"/>
        <label>2</label>
    </ligand>
</feature>
<feature type="domain" description="GTPase Der C-terminal KH-domain-like" evidence="11">
    <location>
        <begin position="381"/>
        <end position="461"/>
    </location>
</feature>
<dbReference type="EMBL" id="PHHC01000082">
    <property type="protein sequence ID" value="PPE03775.1"/>
    <property type="molecule type" value="Genomic_DNA"/>
</dbReference>
<dbReference type="Gene3D" id="3.40.50.300">
    <property type="entry name" value="P-loop containing nucleotide triphosphate hydrolases"/>
    <property type="match status" value="2"/>
</dbReference>
<feature type="binding site" evidence="8">
    <location>
        <begin position="142"/>
        <end position="145"/>
    </location>
    <ligand>
        <name>GTP</name>
        <dbReference type="ChEBI" id="CHEBI:37565"/>
        <label>1</label>
    </ligand>
</feature>
<dbReference type="InterPro" id="IPR005225">
    <property type="entry name" value="Small_GTP-bd"/>
</dbReference>
<feature type="domain" description="G" evidence="10">
    <location>
        <begin position="29"/>
        <end position="143"/>
    </location>
</feature>
<evidence type="ECO:0000256" key="1">
    <source>
        <dbReference type="ARBA" id="ARBA00008279"/>
    </source>
</evidence>
<dbReference type="Pfam" id="PF14714">
    <property type="entry name" value="KH_dom-like"/>
    <property type="match status" value="1"/>
</dbReference>
<name>A0A2S5R9G6_9PROT</name>
<gene>
    <name evidence="8" type="primary">der</name>
    <name evidence="12" type="ORF">HCUR_00790</name>
</gene>
<keyword evidence="6 8" id="KW-0342">GTP-binding</keyword>
<dbReference type="Gene3D" id="3.30.300.20">
    <property type="match status" value="1"/>
</dbReference>
<evidence type="ECO:0000259" key="11">
    <source>
        <dbReference type="Pfam" id="PF14714"/>
    </source>
</evidence>
<reference evidence="12 13" key="1">
    <citation type="submission" date="2017-11" db="EMBL/GenBank/DDBJ databases">
        <title>Comparative genomic analysis of Holospora spp., intranuclear symbionts of paramecia.</title>
        <authorList>
            <person name="Garushyants S.K."/>
            <person name="Beliavskaya A."/>
            <person name="Malko D.B."/>
            <person name="Logacheva M.D."/>
            <person name="Rautian M.S."/>
            <person name="Gelfand M.S."/>
        </authorList>
    </citation>
    <scope>NUCLEOTIDE SEQUENCE [LARGE SCALE GENOMIC DNA]</scope>
    <source>
        <strain evidence="13">02AZ16</strain>
    </source>
</reference>
<comment type="caution">
    <text evidence="12">The sequence shown here is derived from an EMBL/GenBank/DDBJ whole genome shotgun (WGS) entry which is preliminary data.</text>
</comment>
<keyword evidence="13" id="KW-1185">Reference proteome</keyword>
<keyword evidence="4 9" id="KW-0677">Repeat</keyword>
<sequence length="469" mass="52533">MSRGSERNRRERNAKERSTINSEQNLRCIGIVGKPNVGKSTLFNRIAGKRLAIVEDYEGVTRDWQAYEGTLFGFKFTILDTPGLGLKDNPYESSIKITLESLFSHCQGIIFLVDGRHGISAVDAQIMKWLRKQPCPILLVANKCERFEDEVQALDFSQWGLGAPISISALHGQGLWELKEAIAKLPLPKDRAFTEKFLLPEDGIRVAVMGRPNAGKSTFINTCLGNERLLTGPNAGVTRDAIEVSIIMDGTSFIFVDTAGARKQARAQNLLEKLSRASGQRALIFSHITLLCIDGTRGLEKQDLTLLASIIKEGRAVVVGLTKWDQVKDKNSYLKGLRRCLDESIASGNWIPLFPFSSVKGQGIVALCKGLKELYVRWNHRIATGPLNRWMAQCIQDIPPPLSNGIIIKPKYITQIKTRPPRFIVFGNQIEVLPAHYQRYFLNRLVETFNLEGVNPRIEYKNAVNPYEV</sequence>
<dbReference type="NCBIfam" id="TIGR03594">
    <property type="entry name" value="GTPase_EngA"/>
    <property type="match status" value="1"/>
</dbReference>
<accession>A0A2S5R9G6</accession>
<dbReference type="InterPro" id="IPR016484">
    <property type="entry name" value="GTPase_Der"/>
</dbReference>
<evidence type="ECO:0000256" key="5">
    <source>
        <dbReference type="ARBA" id="ARBA00022741"/>
    </source>
</evidence>
<dbReference type="InterPro" id="IPR032859">
    <property type="entry name" value="KH_dom-like"/>
</dbReference>
<dbReference type="GO" id="GO:0005525">
    <property type="term" value="F:GTP binding"/>
    <property type="evidence" value="ECO:0007669"/>
    <property type="project" value="UniProtKB-UniRule"/>
</dbReference>
<evidence type="ECO:0000256" key="9">
    <source>
        <dbReference type="RuleBase" id="RU004481"/>
    </source>
</evidence>
<dbReference type="PIRSF" id="PIRSF006485">
    <property type="entry name" value="GTP-binding_EngA"/>
    <property type="match status" value="1"/>
</dbReference>
<dbReference type="Proteomes" id="UP000239425">
    <property type="component" value="Unassembled WGS sequence"/>
</dbReference>
<dbReference type="OrthoDB" id="9805918at2"/>
<comment type="subunit">
    <text evidence="8">Associates with the 50S ribosomal subunit.</text>
</comment>
<keyword evidence="3 8" id="KW-0690">Ribosome biogenesis</keyword>
<comment type="function">
    <text evidence="8 9">GTPase that plays an essential role in the late steps of ribosome biogenesis.</text>
</comment>
<protein>
    <recommendedName>
        <fullName evidence="2 8">GTPase Der</fullName>
    </recommendedName>
    <alternativeName>
        <fullName evidence="7 8">GTP-binding protein EngA</fullName>
    </alternativeName>
</protein>
<dbReference type="PANTHER" id="PTHR43834:SF6">
    <property type="entry name" value="GTPASE DER"/>
    <property type="match status" value="1"/>
</dbReference>
<evidence type="ECO:0000313" key="13">
    <source>
        <dbReference type="Proteomes" id="UP000239425"/>
    </source>
</evidence>
<dbReference type="Pfam" id="PF01926">
    <property type="entry name" value="MMR_HSR1"/>
    <property type="match status" value="2"/>
</dbReference>
<feature type="binding site" evidence="8">
    <location>
        <begin position="257"/>
        <end position="261"/>
    </location>
    <ligand>
        <name>GTP</name>
        <dbReference type="ChEBI" id="CHEBI:37565"/>
        <label>2</label>
    </ligand>
</feature>
<evidence type="ECO:0000256" key="3">
    <source>
        <dbReference type="ARBA" id="ARBA00022517"/>
    </source>
</evidence>
<evidence type="ECO:0000256" key="4">
    <source>
        <dbReference type="ARBA" id="ARBA00022737"/>
    </source>
</evidence>
<feature type="domain" description="G" evidence="10">
    <location>
        <begin position="205"/>
        <end position="323"/>
    </location>
</feature>
<evidence type="ECO:0000256" key="8">
    <source>
        <dbReference type="HAMAP-Rule" id="MF_00195"/>
    </source>
</evidence>
<dbReference type="AlphaFoldDB" id="A0A2S5R9G6"/>
<evidence type="ECO:0000256" key="7">
    <source>
        <dbReference type="ARBA" id="ARBA00032345"/>
    </source>
</evidence>
<dbReference type="SUPFAM" id="SSF52540">
    <property type="entry name" value="P-loop containing nucleoside triphosphate hydrolases"/>
    <property type="match status" value="2"/>
</dbReference>